<dbReference type="Proteomes" id="UP001156690">
    <property type="component" value="Unassembled WGS sequence"/>
</dbReference>
<feature type="domain" description="Soluble ligand binding" evidence="4">
    <location>
        <begin position="769"/>
        <end position="818"/>
    </location>
</feature>
<feature type="domain" description="Soluble ligand binding" evidence="4">
    <location>
        <begin position="285"/>
        <end position="331"/>
    </location>
</feature>
<feature type="signal peptide" evidence="2">
    <location>
        <begin position="1"/>
        <end position="23"/>
    </location>
</feature>
<dbReference type="Gene3D" id="3.30.1950.10">
    <property type="entry name" value="wza like domain"/>
    <property type="match status" value="1"/>
</dbReference>
<feature type="domain" description="Polysaccharide export protein N-terminal" evidence="3">
    <location>
        <begin position="119"/>
        <end position="191"/>
    </location>
</feature>
<evidence type="ECO:0000256" key="2">
    <source>
        <dbReference type="SAM" id="SignalP"/>
    </source>
</evidence>
<comment type="caution">
    <text evidence="5">The sequence shown here is derived from an EMBL/GenBank/DDBJ whole genome shotgun (WGS) entry which is preliminary data.</text>
</comment>
<evidence type="ECO:0000259" key="3">
    <source>
        <dbReference type="Pfam" id="PF02563"/>
    </source>
</evidence>
<reference evidence="6" key="1">
    <citation type="journal article" date="2019" name="Int. J. Syst. Evol. Microbiol.">
        <title>The Global Catalogue of Microorganisms (GCM) 10K type strain sequencing project: providing services to taxonomists for standard genome sequencing and annotation.</title>
        <authorList>
            <consortium name="The Broad Institute Genomics Platform"/>
            <consortium name="The Broad Institute Genome Sequencing Center for Infectious Disease"/>
            <person name="Wu L."/>
            <person name="Ma J."/>
        </authorList>
    </citation>
    <scope>NUCLEOTIDE SEQUENCE [LARGE SCALE GENOMIC DNA]</scope>
    <source>
        <strain evidence="6">NBRC 15640</strain>
    </source>
</reference>
<keyword evidence="1 2" id="KW-0732">Signal</keyword>
<evidence type="ECO:0000313" key="5">
    <source>
        <dbReference type="EMBL" id="GLQ74601.1"/>
    </source>
</evidence>
<evidence type="ECO:0000259" key="4">
    <source>
        <dbReference type="Pfam" id="PF10531"/>
    </source>
</evidence>
<organism evidence="5 6">
    <name type="scientific">Vibrio penaeicida</name>
    <dbReference type="NCBI Taxonomy" id="104609"/>
    <lineage>
        <taxon>Bacteria</taxon>
        <taxon>Pseudomonadati</taxon>
        <taxon>Pseudomonadota</taxon>
        <taxon>Gammaproteobacteria</taxon>
        <taxon>Vibrionales</taxon>
        <taxon>Vibrionaceae</taxon>
        <taxon>Vibrio</taxon>
    </lineage>
</organism>
<evidence type="ECO:0000256" key="1">
    <source>
        <dbReference type="ARBA" id="ARBA00022729"/>
    </source>
</evidence>
<accession>A0AAV5NV64</accession>
<gene>
    <name evidence="5" type="primary">wza</name>
    <name evidence="5" type="ORF">GCM10007932_39620</name>
</gene>
<dbReference type="InterPro" id="IPR019554">
    <property type="entry name" value="Soluble_ligand-bd"/>
</dbReference>
<keyword evidence="6" id="KW-1185">Reference proteome</keyword>
<dbReference type="PANTHER" id="PTHR33619">
    <property type="entry name" value="POLYSACCHARIDE EXPORT PROTEIN GFCE-RELATED"/>
    <property type="match status" value="1"/>
</dbReference>
<dbReference type="Gene3D" id="3.10.560.10">
    <property type="entry name" value="Outer membrane lipoprotein wza domain like"/>
    <property type="match status" value="6"/>
</dbReference>
<keyword evidence="5" id="KW-0762">Sugar transport</keyword>
<keyword evidence="5" id="KW-0813">Transport</keyword>
<dbReference type="InterPro" id="IPR003715">
    <property type="entry name" value="Poly_export_N"/>
</dbReference>
<feature type="chain" id="PRO_5043719544" evidence="2">
    <location>
        <begin position="24"/>
        <end position="873"/>
    </location>
</feature>
<protein>
    <submittedName>
        <fullName evidence="5">Sugar transporter</fullName>
    </submittedName>
</protein>
<sequence length="873" mass="96327">MHNIFKTPFLAFCISALSANAIANTPTPAQMAQFKSLPKAQQEQLARQYGIDLNALQQTGQPSQDISSNNTQVPERTLPIKNSENGVASYEEQDGLKHFGYDVLLGEPQGFTPTDTLPVPLDYVMESGDEIKVQLYGKTNQEYRLKVDREGKVYFPEFGPLAVAGQTFSQVRAQITQLVEQKVLGVDVAVTMGSMRTMQVYIVGETNQPGAYNVNGLTTITQALVASGGVKESGSLRKIQLKRKGETVATLDLYDLLISGNTSSDVRLLAGDTLFIPAKSSSIEIDGEVLRPAIYELGGATTLSDVIKLAGGVLPQGYLSKINVRRQTSQGQEQFTLDLTKASGRDFSIKSGDKIEIAPSSSNLKGAVAVRGEVIRQGALSYQKGMRVSDVISSADDDLKLNADLTYALIVREVNANRDIEVIQFNLGHVLKNHRSTENIKLKERDQIFVFDNGLELDYWYGEQKNQKVEGKEKLTEKHQELVDEETGAVVLNEQVNEIAVQDVDTVAKADNIKQSSREQLLNPIIERLKAQSSFKKPAKLVEVSGAVKFPGTYPLPAGETLDKIIEAAGGLSERAYLTQAEITRSQRVGESFESRHIPFSLRDALNGDSNLELQAQDHVVIKTQPNWQQDMVIELQGEVVFPGKYTFQRGETLSDVINRAGGLTEYAYAKGAVFSRLRLKRQEQERLRLLNMQLKQEIGNLALRRQNSAATYTTPPVQAMEIAEELSKTEAVGRLVINLPEAMDEDPISDLMLEKGDKLYIPAKNPTISVMGEVQYSSNHTFRPDMTVEEYLESAGGTKKQADTDRIYIVRSDGSVMLPNNSFWFSRKDKPLAPGDTIIVPIDTDYLDGLSTLTSATQILYQIGVAWKAISD</sequence>
<name>A0AAV5NV64_9VIBR</name>
<dbReference type="InterPro" id="IPR049712">
    <property type="entry name" value="Poly_export"/>
</dbReference>
<dbReference type="SUPFAM" id="SSF142984">
    <property type="entry name" value="Nqo1 middle domain-like"/>
    <property type="match status" value="1"/>
</dbReference>
<dbReference type="PANTHER" id="PTHR33619:SF3">
    <property type="entry name" value="POLYSACCHARIDE EXPORT PROTEIN GFCE-RELATED"/>
    <property type="match status" value="1"/>
</dbReference>
<dbReference type="GO" id="GO:0015159">
    <property type="term" value="F:polysaccharide transmembrane transporter activity"/>
    <property type="evidence" value="ECO:0007669"/>
    <property type="project" value="InterPro"/>
</dbReference>
<dbReference type="Pfam" id="PF10531">
    <property type="entry name" value="SLBB"/>
    <property type="match status" value="5"/>
</dbReference>
<dbReference type="Pfam" id="PF02563">
    <property type="entry name" value="Poly_export"/>
    <property type="match status" value="1"/>
</dbReference>
<feature type="domain" description="Soluble ligand binding" evidence="4">
    <location>
        <begin position="542"/>
        <end position="590"/>
    </location>
</feature>
<dbReference type="AlphaFoldDB" id="A0AAV5NV64"/>
<proteinExistence type="predicted"/>
<feature type="domain" description="Soluble ligand binding" evidence="4">
    <location>
        <begin position="636"/>
        <end position="677"/>
    </location>
</feature>
<dbReference type="EMBL" id="BSNX01000056">
    <property type="protein sequence ID" value="GLQ74601.1"/>
    <property type="molecule type" value="Genomic_DNA"/>
</dbReference>
<evidence type="ECO:0000313" key="6">
    <source>
        <dbReference type="Proteomes" id="UP001156690"/>
    </source>
</evidence>
<dbReference type="RefSeq" id="WP_126608097.1">
    <property type="nucleotide sequence ID" value="NZ_AP025144.1"/>
</dbReference>
<feature type="domain" description="Soluble ligand binding" evidence="4">
    <location>
        <begin position="200"/>
        <end position="249"/>
    </location>
</feature>